<gene>
    <name evidence="2" type="ORF">METZ01_LOCUS393738</name>
</gene>
<name>A0A382V319_9ZZZZ</name>
<protein>
    <recommendedName>
        <fullName evidence="1">DUF4340 domain-containing protein</fullName>
    </recommendedName>
</protein>
<organism evidence="2">
    <name type="scientific">marine metagenome</name>
    <dbReference type="NCBI Taxonomy" id="408172"/>
    <lineage>
        <taxon>unclassified sequences</taxon>
        <taxon>metagenomes</taxon>
        <taxon>ecological metagenomes</taxon>
    </lineage>
</organism>
<feature type="domain" description="DUF4340" evidence="1">
    <location>
        <begin position="2"/>
        <end position="92"/>
    </location>
</feature>
<proteinExistence type="predicted"/>
<dbReference type="Pfam" id="PF14238">
    <property type="entry name" value="DUF4340"/>
    <property type="match status" value="1"/>
</dbReference>
<dbReference type="AlphaFoldDB" id="A0A382V319"/>
<reference evidence="2" key="1">
    <citation type="submission" date="2018-05" db="EMBL/GenBank/DDBJ databases">
        <authorList>
            <person name="Lanie J.A."/>
            <person name="Ng W.-L."/>
            <person name="Kazmierczak K.M."/>
            <person name="Andrzejewski T.M."/>
            <person name="Davidsen T.M."/>
            <person name="Wayne K.J."/>
            <person name="Tettelin H."/>
            <person name="Glass J.I."/>
            <person name="Rusch D."/>
            <person name="Podicherti R."/>
            <person name="Tsui H.-C.T."/>
            <person name="Winkler M.E."/>
        </authorList>
    </citation>
    <scope>NUCLEOTIDE SEQUENCE</scope>
</reference>
<evidence type="ECO:0000313" key="2">
    <source>
        <dbReference type="EMBL" id="SVD40884.1"/>
    </source>
</evidence>
<sequence length="162" mass="18726">SRPGESTVFSISKEVVNKLFRSLHDLRNKKLLQFESDEVTKILIKASDKLFELKKKGSEWHLEKPEKIKTKHIGHDLIWTLKGLEFNSIVTPPLPENLAGLNAPLFTISLWKNELEEVAALKVGKLFDPEQEYIVQAGNQQYRVKNKFIEPIPFDLEKFMPQ</sequence>
<accession>A0A382V319</accession>
<dbReference type="EMBL" id="UINC01148792">
    <property type="protein sequence ID" value="SVD40884.1"/>
    <property type="molecule type" value="Genomic_DNA"/>
</dbReference>
<evidence type="ECO:0000259" key="1">
    <source>
        <dbReference type="Pfam" id="PF14238"/>
    </source>
</evidence>
<dbReference type="InterPro" id="IPR025641">
    <property type="entry name" value="DUF4340"/>
</dbReference>
<feature type="non-terminal residue" evidence="2">
    <location>
        <position position="1"/>
    </location>
</feature>